<evidence type="ECO:0000313" key="3">
    <source>
        <dbReference type="EMBL" id="OEY87002.1"/>
    </source>
</evidence>
<dbReference type="EMBL" id="MJMG01000001">
    <property type="protein sequence ID" value="OEY87002.1"/>
    <property type="molecule type" value="Genomic_DNA"/>
</dbReference>
<evidence type="ECO:0000313" key="4">
    <source>
        <dbReference type="Proteomes" id="UP000175679"/>
    </source>
</evidence>
<dbReference type="Gene3D" id="1.10.287.1490">
    <property type="match status" value="1"/>
</dbReference>
<feature type="compositionally biased region" description="Basic and acidic residues" evidence="2">
    <location>
        <begin position="498"/>
        <end position="507"/>
    </location>
</feature>
<feature type="region of interest" description="Disordered" evidence="2">
    <location>
        <begin position="407"/>
        <end position="452"/>
    </location>
</feature>
<keyword evidence="4" id="KW-1185">Reference proteome</keyword>
<reference evidence="3 4" key="1">
    <citation type="submission" date="2016-09" db="EMBL/GenBank/DDBJ databases">
        <title>Genomic evidence for plant-parasitic nematodes as the earliest Wolbachia hosts.</title>
        <authorList>
            <person name="Brown A.M."/>
            <person name="Wasala S.K."/>
            <person name="Howe D.K."/>
            <person name="Peetz A.B."/>
            <person name="Zasada I.A."/>
            <person name="Denver D.R."/>
        </authorList>
    </citation>
    <scope>NUCLEOTIDE SEQUENCE [LARGE SCALE GENOMIC DNA]</scope>
    <source>
        <strain evidence="4">wPpe</strain>
    </source>
</reference>
<comment type="caution">
    <text evidence="3">The sequence shown here is derived from an EMBL/GenBank/DDBJ whole genome shotgun (WGS) entry which is preliminary data.</text>
</comment>
<proteinExistence type="predicted"/>
<gene>
    <name evidence="3" type="ORF">BIY23_00710</name>
</gene>
<feature type="compositionally biased region" description="Acidic residues" evidence="2">
    <location>
        <begin position="421"/>
        <end position="431"/>
    </location>
</feature>
<feature type="compositionally biased region" description="Polar residues" evidence="2">
    <location>
        <begin position="1"/>
        <end position="11"/>
    </location>
</feature>
<dbReference type="Proteomes" id="UP000175679">
    <property type="component" value="Unassembled WGS sequence"/>
</dbReference>
<feature type="compositionally biased region" description="Basic and acidic residues" evidence="2">
    <location>
        <begin position="596"/>
        <end position="619"/>
    </location>
</feature>
<feature type="compositionally biased region" description="Acidic residues" evidence="2">
    <location>
        <begin position="508"/>
        <end position="519"/>
    </location>
</feature>
<protein>
    <submittedName>
        <fullName evidence="3">Uncharacterized protein</fullName>
    </submittedName>
</protein>
<feature type="region of interest" description="Disordered" evidence="2">
    <location>
        <begin position="315"/>
        <end position="350"/>
    </location>
</feature>
<feature type="coiled-coil region" evidence="1">
    <location>
        <begin position="850"/>
        <end position="969"/>
    </location>
</feature>
<evidence type="ECO:0000256" key="2">
    <source>
        <dbReference type="SAM" id="MobiDB-lite"/>
    </source>
</evidence>
<keyword evidence="1" id="KW-0175">Coiled coil</keyword>
<feature type="region of interest" description="Disordered" evidence="2">
    <location>
        <begin position="1"/>
        <end position="33"/>
    </location>
</feature>
<name>A0A1E7QKK1_WOLPI</name>
<organism evidence="3 4">
    <name type="scientific">Wolbachia pipientis</name>
    <dbReference type="NCBI Taxonomy" id="955"/>
    <lineage>
        <taxon>Bacteria</taxon>
        <taxon>Pseudomonadati</taxon>
        <taxon>Pseudomonadota</taxon>
        <taxon>Alphaproteobacteria</taxon>
        <taxon>Rickettsiales</taxon>
        <taxon>Anaplasmataceae</taxon>
        <taxon>Wolbachieae</taxon>
        <taxon>Wolbachia</taxon>
    </lineage>
</organism>
<dbReference type="RefSeq" id="WP_070064653.1">
    <property type="nucleotide sequence ID" value="NZ_MJMG01000001.1"/>
</dbReference>
<feature type="region of interest" description="Disordered" evidence="2">
    <location>
        <begin position="498"/>
        <end position="519"/>
    </location>
</feature>
<evidence type="ECO:0000256" key="1">
    <source>
        <dbReference type="SAM" id="Coils"/>
    </source>
</evidence>
<sequence length="1341" mass="154946">MVLGTSNSSSRATRKYRQSSSRKEVGFKKHKTQKNIKEKSIEDKFKSLFKSIIDKEKTKEEMKRLLSNGDIHSAEDMNCISKYLLASERKLSSSALEQMKKFLIKRGASEHITCNSNYKEDITKYADKKEKYVKKIYKGIKKFKSLEKKSCIEDVSEKDISIRGCCLFIGFNKADKEVPISHYAELLGSDILKKEMINTLSIFDDAVYVSYVSGKRNYSIKHGNFDMDCTCYISGTEYTITINMESDGIEVISFGKGFSDDLNENLESVDIKTLLDDNKHIEDLVGQFRDISFKCPSTGKNLSLLEAIKKGKKEKGKANKAEVNQQEEQRADKKAVSYTTPSHISNVDEMSDVQANSEFDNEEEQLLWDNDSTYDESQNVDEMSDVQANSEFDNEEEQLLWDNDSTYDESQDEEKDHSSDLSEEVYEDDDEWNHSRRGQLVGQTNKPVLGDKFNEESYSRNFEKRHAISNFQRPNEEQADCLINNVYNLLNTDHMLHNNNSDEKGYESDEEGYESSDPDSEQYFMNFSQQSVDYTSDFNDDDTQLFNEEDEFVGKDADKPEYRLEDMKHDPQFTRVSTRDQEVQCDTMSALIDQSGKAKDLENENKSLRDQNQKLEREKNSINKALENQSQESRNTIDRIEKAGDQLRRKVKELGNQNTADKAEKQELALKLHYAEQELYKANEERDQLEKEATELRDQCDKDAEGFRKQLARETALVEALRAECEVLRKDKEDAHSINLELQQQLIAAGEKIVLQSREQEELRKKYEDLHGEYQALQQKYQQLKAKYKDIEEENQALKKNVGELKQRIKTLSAELAEVRMASETEVLQSAVEVYIQKIYALEERFCRKEAELIDKKDKLSKEVMDLTLEIESIKQCYEEKSEEQESYIDELTMQMKVQEKKLSTKDEKLKELLASRNKALEEHDTQCTEDKKRIADKIKEISELMQKNSSLTEERNDLFKEVQEMKKKKGESLRKVHAVYIEVEALQKNIPKLVTGLDTALDKAEKHFNSATSQMITGTKDPDTLLREVRGQFFDSDIHKLNAQSLEDGNAITAQLDQIRKNLKEIYPTLTGEEAEEEVRNVPTQKIPYNQEPFSEERVIPQSEVLPSKELSNEKNGQEVIGGNTEQYISDDQEGEEKEKLLRHIELKTNTGKDNGIRGYFEQLASMLEEAYSVKIDFNEGDIVTLRSNIGYIKDYLGNLLKDMKDKKVSDNNIYKILESHFQILSKVSDNIENVDKMRDKLSSYLAHDDDLSSYLWNINTGELQYRYMTVMLGRCHETVKSYSILLQESSNVSANVASPERRTETLAMIEEHREDKEVPQSVLSNVYGTKQYGSTQHMM</sequence>
<accession>A0A1E7QKK1</accession>
<feature type="region of interest" description="Disordered" evidence="2">
    <location>
        <begin position="594"/>
        <end position="619"/>
    </location>
</feature>